<feature type="region of interest" description="Disordered" evidence="1">
    <location>
        <begin position="108"/>
        <end position="161"/>
    </location>
</feature>
<evidence type="ECO:0000256" key="1">
    <source>
        <dbReference type="SAM" id="MobiDB-lite"/>
    </source>
</evidence>
<dbReference type="EMBL" id="JADOXO010000129">
    <property type="protein sequence ID" value="KAF9812544.1"/>
    <property type="molecule type" value="Genomic_DNA"/>
</dbReference>
<evidence type="ECO:0000256" key="2">
    <source>
        <dbReference type="SAM" id="Phobius"/>
    </source>
</evidence>
<keyword evidence="2" id="KW-0812">Transmembrane</keyword>
<evidence type="ECO:0000313" key="3">
    <source>
        <dbReference type="EMBL" id="KAF9812544.1"/>
    </source>
</evidence>
<dbReference type="AlphaFoldDB" id="A0A8H7P0J7"/>
<name>A0A8H7P0J7_9APHY</name>
<organism evidence="3 4">
    <name type="scientific">Rhodonia placenta</name>
    <dbReference type="NCBI Taxonomy" id="104341"/>
    <lineage>
        <taxon>Eukaryota</taxon>
        <taxon>Fungi</taxon>
        <taxon>Dikarya</taxon>
        <taxon>Basidiomycota</taxon>
        <taxon>Agaricomycotina</taxon>
        <taxon>Agaricomycetes</taxon>
        <taxon>Polyporales</taxon>
        <taxon>Adustoporiaceae</taxon>
        <taxon>Rhodonia</taxon>
    </lineage>
</organism>
<evidence type="ECO:0000313" key="4">
    <source>
        <dbReference type="Proteomes" id="UP000639403"/>
    </source>
</evidence>
<dbReference type="Proteomes" id="UP000639403">
    <property type="component" value="Unassembled WGS sequence"/>
</dbReference>
<protein>
    <submittedName>
        <fullName evidence="3">Uncharacterized protein</fullName>
    </submittedName>
</protein>
<sequence length="180" mass="19482">MSPVSLVVDTQTPHQSEQAALNGHRALTPLISGAVSGGAIGIAWVVGLLIYVYRRWRGHRAVRAAGLRSHRELDVPPPKPEAFIIPPDPAVILGVHAPGERVIFDDEPKKRDQTKHAKTVPLGETEKAGKRREHLRPLDTGRVASAPQLQMTLSPPPPLDRETLAARLVSSYNAGSSSRT</sequence>
<accession>A0A8H7P0J7</accession>
<gene>
    <name evidence="3" type="ORF">IEO21_06134</name>
</gene>
<comment type="caution">
    <text evidence="3">The sequence shown here is derived from an EMBL/GenBank/DDBJ whole genome shotgun (WGS) entry which is preliminary data.</text>
</comment>
<keyword evidence="2" id="KW-0472">Membrane</keyword>
<reference evidence="3" key="2">
    <citation type="journal article" name="Front. Microbiol.">
        <title>Degradative Capacity of Two Strains of Rhodonia placenta: From Phenotype to Genotype.</title>
        <authorList>
            <person name="Kolle M."/>
            <person name="Horta M.A.C."/>
            <person name="Nowrousian M."/>
            <person name="Ohm R.A."/>
            <person name="Benz J.P."/>
            <person name="Pilgard A."/>
        </authorList>
    </citation>
    <scope>NUCLEOTIDE SEQUENCE</scope>
    <source>
        <strain evidence="3">FPRL280</strain>
    </source>
</reference>
<proteinExistence type="predicted"/>
<feature type="transmembrane region" description="Helical" evidence="2">
    <location>
        <begin position="30"/>
        <end position="53"/>
    </location>
</feature>
<keyword evidence="2" id="KW-1133">Transmembrane helix</keyword>
<reference evidence="3" key="1">
    <citation type="submission" date="2020-11" db="EMBL/GenBank/DDBJ databases">
        <authorList>
            <person name="Koelle M."/>
            <person name="Horta M.A.C."/>
            <person name="Nowrousian M."/>
            <person name="Ohm R.A."/>
            <person name="Benz P."/>
            <person name="Pilgard A."/>
        </authorList>
    </citation>
    <scope>NUCLEOTIDE SEQUENCE</scope>
    <source>
        <strain evidence="3">FPRL280</strain>
    </source>
</reference>